<feature type="transmembrane region" description="Helical" evidence="11">
    <location>
        <begin position="2074"/>
        <end position="2092"/>
    </location>
</feature>
<gene>
    <name evidence="13" type="ORF">V8G54_026258</name>
</gene>
<feature type="transmembrane region" description="Helical" evidence="11">
    <location>
        <begin position="2098"/>
        <end position="2121"/>
    </location>
</feature>
<feature type="transmembrane region" description="Helical" evidence="11">
    <location>
        <begin position="1387"/>
        <end position="1414"/>
    </location>
</feature>
<keyword evidence="7" id="KW-0067">ATP-binding</keyword>
<feature type="transmembrane region" description="Helical" evidence="11">
    <location>
        <begin position="2750"/>
        <end position="2770"/>
    </location>
</feature>
<evidence type="ECO:0000256" key="8">
    <source>
        <dbReference type="ARBA" id="ARBA00022989"/>
    </source>
</evidence>
<dbReference type="Pfam" id="PF14510">
    <property type="entry name" value="ABC_trans_N"/>
    <property type="match status" value="1"/>
</dbReference>
<feature type="transmembrane region" description="Helical" evidence="11">
    <location>
        <begin position="1165"/>
        <end position="1185"/>
    </location>
</feature>
<evidence type="ECO:0000256" key="4">
    <source>
        <dbReference type="ARBA" id="ARBA00022692"/>
    </source>
</evidence>
<dbReference type="GO" id="GO:0016887">
    <property type="term" value="F:ATP hydrolysis activity"/>
    <property type="evidence" value="ECO:0007669"/>
    <property type="project" value="InterPro"/>
</dbReference>
<evidence type="ECO:0000256" key="1">
    <source>
        <dbReference type="ARBA" id="ARBA00004141"/>
    </source>
</evidence>
<feature type="transmembrane region" description="Helical" evidence="11">
    <location>
        <begin position="2782"/>
        <end position="2801"/>
    </location>
</feature>
<evidence type="ECO:0000313" key="14">
    <source>
        <dbReference type="Proteomes" id="UP001374535"/>
    </source>
</evidence>
<keyword evidence="9 11" id="KW-0472">Membrane</keyword>
<feature type="domain" description="ABC transporter" evidence="12">
    <location>
        <begin position="830"/>
        <end position="1072"/>
    </location>
</feature>
<dbReference type="GO" id="GO:0016020">
    <property type="term" value="C:membrane"/>
    <property type="evidence" value="ECO:0007669"/>
    <property type="project" value="UniProtKB-SubCell"/>
</dbReference>
<feature type="transmembrane region" description="Helical" evidence="11">
    <location>
        <begin position="601"/>
        <end position="627"/>
    </location>
</feature>
<evidence type="ECO:0000256" key="10">
    <source>
        <dbReference type="SAM" id="MobiDB-lite"/>
    </source>
</evidence>
<feature type="region of interest" description="Disordered" evidence="10">
    <location>
        <begin position="2224"/>
        <end position="2245"/>
    </location>
</feature>
<dbReference type="EMBL" id="CP144693">
    <property type="protein sequence ID" value="WVZ00189.1"/>
    <property type="molecule type" value="Genomic_DNA"/>
</dbReference>
<dbReference type="Pfam" id="PF00005">
    <property type="entry name" value="ABC_tran"/>
    <property type="match status" value="4"/>
</dbReference>
<dbReference type="SMART" id="SM00382">
    <property type="entry name" value="AAA"/>
    <property type="match status" value="4"/>
</dbReference>
<feature type="domain" description="ABC transporter" evidence="12">
    <location>
        <begin position="2261"/>
        <end position="2513"/>
    </location>
</feature>
<dbReference type="SUPFAM" id="SSF52540">
    <property type="entry name" value="P-loop containing nucleoside triphosphate hydrolases"/>
    <property type="match status" value="4"/>
</dbReference>
<sequence length="2859" mass="323841">MANDSLTKATSSFQVSRSSIWRDGSAVFSRNSFEEDDEEALMWAALEKLPTYNRLRKGLLVTSNGEVKEIDVTDIGTQERKHVLERLVRDAEEDNEKFLLKLRERIDRVGITFPTIEARFEYLNVEAEAYVGSRALPTFLNFIVNTVESYLNHMHILSSKKKHVTILKDVSGIVKPRRMTLLLGPPSSGKTTLLLALAGKLDPDLKVSGRVTYNGHEMNEFVPQRTAAYISQHDVHIGEMTVRETLAFSARCQGVGSRYDLLSELSRREIAANIRPDPIIDIYMKATASKSLEANQMMTEYILKILGLEMCADIVVGDETLRGVSGGQRKRVTTGGDPNCPWEMLVGPTNALFMDEISSGLDSSTTVQIIKCLRQIVHILDGTAVISLLQPEPETYELFDDIILLSNGQIVYQGPREFVLEFFESMGFRCPERKAVADFLQEVTSRKDQQQYWIHEDEPYSFVTVNEFAKAFQCFHVGVDLREELAIQFDKTKNHPAALTTKKYGVDMKELLRANFSREYLLLKRNAFVHIFKLSQLTVMAVITMTVFLRTKMHKGSVDNGGVYTGALFFCIIMVLFNGMADISMNVEKLPIFYKQRDLLFYPAWAYAIPNWILKIPITLAEVVVWVSQTISSVTTTWPDGFCIVSYNCSNSHTSDVRRFYIVKRYKYSIDATNDVKKWWTWGYWISPIMYGQSAMMVNEFLGQSWSHVLPNSTESLGVEVLKSRGFFTHASWYWIGAGALLGLVSLLNITFTLALTFLNPALEKPQAIILKESHGNKHKDKTLQDIGLPLKLPGNGPNRNTEIVGPKEVVESSHRRKKGMILPFEPHSLTFDGITYSVDMPQEMKNHGVIEDRLVLLKGVSGAFKPGVLTALMGVSGAGRKTEGYIEGRIRVSGYPKRKETYARISGYCEQNDIHSPHVTVYESLLYSAWLRLSPEVNSETRKMFIEEVMELVELNLLREALVGLPGVSGLSTEQRKRLTIAVELVANPSIIFMDEPTSGLDARAAAIVMRTVRNIVDTGRTIVCTIHQPSINIFEAFDELFLLKRGGQEIYVGPLGHHSNELIEYFEQRIEGVGKIKDGHNPAAWMFEITTPTREMDLNVDFADIYKNSDLYRRNKEHVEELSKPASSFKELHFPSQYAQPFFIQCKACLWKQHWSYWRNPPYTVVKFLFTAFVALMFGTMFWDLGSKRRRKQDLFNVIGSMYNAFLFLGSQNAFSVQPVVAIERTVFYRERAAGMYSAIPYALAQVVIEIPYTFVQAVTYGIIVYAMIGFEWTASKFFWYLFFTYFTFLYFTFYGMMIVAVTPNQHIASIVASSFYKLWNLFSGFVVPHPNIPVWWRWYYWACPVAWTLYGLTASQFGDVTSTVEVNETVKEFMRRYFDYRDDFVGVAACVVVGFAVLFATIFALSVKTVVSGSGTNKKKKTRNRVVWCGGMDNSDIYRASNSMRSRSSTVWRNNSVEVFSRSTREEDDEEALKWAALEKLPTYNRLRKGLLTASHGAANEIDVADIGFQDRQKLLERLVKVAEEDNERFLLKLKERIDRVGLDIPTIEVRYEHLKIEAEAFVGGRALPSFINSATNVIEGFLNALHIIPSRKKHVTILKDVSGIIKPRRMTLLLGPPSSGKTTLLLALSGKLDKSLQVSGKVTYNGHELNEFVPQRTAAYISQHDVHIGEMTVRETLAFSARCQGVGSRYDMLSELSRREKAANIKPDPDLDVYMKATATAGQESSIVTDYTMKILGLDICADTMVGDEMLRGISGGQRKRVTTGEMLVGPANALFMDEISTGLDSSTTFQIVSSLRQYVHILNGTAVISLLQPAPETYDLFDDIILISDGQVVYHGPREYVLDFFESMGFRCPERKGAADFLQEVTSKKDQAQYWVRRDQPYRFVTVTQFAEAFQSFHIGRKLGQELAVPFDKTKSHPAALTTKQFGINKKELLKANFSREYLLMKRNSFVYIFKLCQLFIMALIALTLFFRTEMHHDDLDDAGVYAGAIFFTIMTIMFNGMAEISMTIAKLPVFYKQRDLLFFPSWAYAIPSWILKIPVTIAEVALWVFLTYYVIGFDPNVGRLFKQYLILLFISQMASALFRAIAALGRNMIVANTFGSFAVLTLLTLGGFILSKRDIKKWWIWGFWISPLMYGQNALMTNEFLGNSWHNATHNLGLEYLDSRAFFQDSYWFWLGFGALVGFVLLFNVLFGLALQYLDPFDKPQAFIAEDPDTEASATEVELPRLESSGRDGSVVESSHGKKKGMVLPFEPHSITFDEIVYSVDMPQEMKDQGVQEDRLVLLKGVSGAFRPGVLTALMGVSGAGKTTLMDVLAGRKTGGYIDGSIKISGYPKKQETFARISGYCEQNDIHSPHVTVYESLVYSAWLRLPSSVDSKTRKMFIEEVMELVELNPLRNSLVGLPGVSGLSTEQRKRLTIAVELVANPSIIFMDEPTSGLDARAAAIVMRTVRNTVDTGRTVVCTIHQPSIDIFEAFDELFLMKRGGQEIYVGPLGRHSSHLIKYFESIDGVSKIKDGYNPATWMLEVTTTAQELSLGVDFTDLYKNSDLYRRNKQLIQELGQPAPGSKDLYFPTQYSQSFLVQCQACLWKQRWSYWRNPPYTSVRFFFTTFIAIMFGTMFWDLGGKHSTRGDLMNALGSMYTAVLFLGVQNSSSVQPVVAVERTVFYREKAAGMYSALPYAFSQILVELPYIFFQAVTYGVIVYAMIGFDWTAEKFFWYLFFMYFTLLYFTFYGMMAVAVTPNHHVASIVAAAFYAIWNLFSGFVVSRPSIPIWWRWYYWACPVAWTLYGLVGSQFGDISENMPFENKTVKDFVEDSYGIKHDFIGVAAVVVAGIAVLFAFTFAVAIKTFNFQKR</sequence>
<feature type="transmembrane region" description="Helical" evidence="11">
    <location>
        <begin position="2606"/>
        <end position="2625"/>
    </location>
</feature>
<keyword evidence="6" id="KW-0547">Nucleotide-binding</keyword>
<dbReference type="GO" id="GO:0005524">
    <property type="term" value="F:ATP binding"/>
    <property type="evidence" value="ECO:0007669"/>
    <property type="project" value="UniProtKB-KW"/>
</dbReference>
<dbReference type="FunFam" id="3.40.50.300:FF:000179">
    <property type="entry name" value="ABC transporter G family member 34"/>
    <property type="match status" value="2"/>
</dbReference>
<evidence type="ECO:0000256" key="11">
    <source>
        <dbReference type="SAM" id="Phobius"/>
    </source>
</evidence>
<feature type="domain" description="ABC transporter" evidence="12">
    <location>
        <begin position="1586"/>
        <end position="1859"/>
    </location>
</feature>
<comment type="subcellular location">
    <subcellularLocation>
        <location evidence="1">Membrane</location>
        <topology evidence="1">Multi-pass membrane protein</topology>
    </subcellularLocation>
</comment>
<evidence type="ECO:0000256" key="9">
    <source>
        <dbReference type="ARBA" id="ARBA00023136"/>
    </source>
</evidence>
<reference evidence="13 14" key="1">
    <citation type="journal article" date="2023" name="Life. Sci Alliance">
        <title>Evolutionary insights into 3D genome organization and epigenetic landscape of Vigna mungo.</title>
        <authorList>
            <person name="Junaid A."/>
            <person name="Singh B."/>
            <person name="Bhatia S."/>
        </authorList>
    </citation>
    <scope>NUCLEOTIDE SEQUENCE [LARGE SCALE GENOMIC DNA]</scope>
    <source>
        <strain evidence="13">Urdbean</strain>
    </source>
</reference>
<dbReference type="PANTHER" id="PTHR48040">
    <property type="entry name" value="PLEIOTROPIC DRUG RESISTANCE PROTEIN 1-LIKE ISOFORM X1"/>
    <property type="match status" value="1"/>
</dbReference>
<comment type="similarity">
    <text evidence="2">Belongs to the ABC transporter superfamily. ABCG family. PDR (TC 3.A.1.205) subfamily.</text>
</comment>
<feature type="transmembrane region" description="Helical" evidence="11">
    <location>
        <begin position="2128"/>
        <end position="2145"/>
    </location>
</feature>
<feature type="transmembrane region" description="Helical" evidence="11">
    <location>
        <begin position="1988"/>
        <end position="2005"/>
    </location>
</feature>
<dbReference type="InterPro" id="IPR003593">
    <property type="entry name" value="AAA+_ATPase"/>
</dbReference>
<dbReference type="CDD" id="cd03233">
    <property type="entry name" value="ABCG_PDR_domain1"/>
    <property type="match status" value="2"/>
</dbReference>
<feature type="domain" description="ABC transporter" evidence="12">
    <location>
        <begin position="151"/>
        <end position="432"/>
    </location>
</feature>
<feature type="transmembrane region" description="Helical" evidence="11">
    <location>
        <begin position="1955"/>
        <end position="1976"/>
    </location>
</feature>
<feature type="transmembrane region" description="Helical" evidence="11">
    <location>
        <begin position="2050"/>
        <end position="2067"/>
    </location>
</feature>
<dbReference type="Pfam" id="PF19055">
    <property type="entry name" value="ABC2_membrane_7"/>
    <property type="match status" value="2"/>
</dbReference>
<keyword evidence="3" id="KW-0813">Transport</keyword>
<feature type="transmembrane region" description="Helical" evidence="11">
    <location>
        <begin position="2720"/>
        <end position="2744"/>
    </location>
</feature>
<keyword evidence="4 11" id="KW-0812">Transmembrane</keyword>
<evidence type="ECO:0000256" key="3">
    <source>
        <dbReference type="ARBA" id="ARBA00022448"/>
    </source>
</evidence>
<dbReference type="InterPro" id="IPR027417">
    <property type="entry name" value="P-loop_NTPase"/>
</dbReference>
<evidence type="ECO:0000313" key="13">
    <source>
        <dbReference type="EMBL" id="WVZ00189.1"/>
    </source>
</evidence>
<dbReference type="Pfam" id="PF01061">
    <property type="entry name" value="ABC2_membrane"/>
    <property type="match status" value="4"/>
</dbReference>
<evidence type="ECO:0000256" key="5">
    <source>
        <dbReference type="ARBA" id="ARBA00022737"/>
    </source>
</evidence>
<evidence type="ECO:0000256" key="7">
    <source>
        <dbReference type="ARBA" id="ARBA00022840"/>
    </source>
</evidence>
<dbReference type="PROSITE" id="PS50893">
    <property type="entry name" value="ABC_TRANSPORTER_2"/>
    <property type="match status" value="4"/>
</dbReference>
<dbReference type="Pfam" id="PF08370">
    <property type="entry name" value="PDR_assoc"/>
    <property type="match status" value="2"/>
</dbReference>
<keyword evidence="14" id="KW-1185">Reference proteome</keyword>
<dbReference type="Proteomes" id="UP001374535">
    <property type="component" value="Chromosome 8"/>
</dbReference>
<feature type="transmembrane region" description="Helical" evidence="11">
    <location>
        <begin position="2177"/>
        <end position="2201"/>
    </location>
</feature>
<evidence type="ECO:0000259" key="12">
    <source>
        <dbReference type="PROSITE" id="PS50893"/>
    </source>
</evidence>
<dbReference type="InterPro" id="IPR013525">
    <property type="entry name" value="ABC2_TM"/>
</dbReference>
<evidence type="ECO:0000256" key="2">
    <source>
        <dbReference type="ARBA" id="ARBA00006012"/>
    </source>
</evidence>
<feature type="transmembrane region" description="Helical" evidence="11">
    <location>
        <begin position="527"/>
        <end position="549"/>
    </location>
</feature>
<dbReference type="CDD" id="cd03232">
    <property type="entry name" value="ABCG_PDR_domain2"/>
    <property type="match status" value="2"/>
</dbReference>
<evidence type="ECO:0000256" key="6">
    <source>
        <dbReference type="ARBA" id="ARBA00022741"/>
    </source>
</evidence>
<accession>A0AAQ3RLZ9</accession>
<feature type="transmembrane region" description="Helical" evidence="11">
    <location>
        <begin position="1253"/>
        <end position="1273"/>
    </location>
</feature>
<feature type="transmembrane region" description="Helical" evidence="11">
    <location>
        <begin position="561"/>
        <end position="581"/>
    </location>
</feature>
<feature type="transmembrane region" description="Helical" evidence="11">
    <location>
        <begin position="1280"/>
        <end position="1304"/>
    </location>
</feature>
<name>A0AAQ3RLZ9_VIGMU</name>
<dbReference type="FunFam" id="3.40.50.300:FF:000059">
    <property type="entry name" value="ABC transporter G family member 40"/>
    <property type="match status" value="2"/>
</dbReference>
<dbReference type="PANTHER" id="PTHR48040:SF20">
    <property type="entry name" value="PLEIOTROPIC DRUG RESISTANCE PROTEIN 1"/>
    <property type="match status" value="1"/>
</dbReference>
<proteinExistence type="inferred from homology"/>
<keyword evidence="8 11" id="KW-1133">Transmembrane helix</keyword>
<dbReference type="InterPro" id="IPR034003">
    <property type="entry name" value="ABCG_PDR_2"/>
</dbReference>
<dbReference type="GO" id="GO:0140359">
    <property type="term" value="F:ABC-type transporter activity"/>
    <property type="evidence" value="ECO:0007669"/>
    <property type="project" value="InterPro"/>
</dbReference>
<organism evidence="13 14">
    <name type="scientific">Vigna mungo</name>
    <name type="common">Black gram</name>
    <name type="synonym">Phaseolus mungo</name>
    <dbReference type="NCBI Taxonomy" id="3915"/>
    <lineage>
        <taxon>Eukaryota</taxon>
        <taxon>Viridiplantae</taxon>
        <taxon>Streptophyta</taxon>
        <taxon>Embryophyta</taxon>
        <taxon>Tracheophyta</taxon>
        <taxon>Spermatophyta</taxon>
        <taxon>Magnoliopsida</taxon>
        <taxon>eudicotyledons</taxon>
        <taxon>Gunneridae</taxon>
        <taxon>Pentapetalae</taxon>
        <taxon>rosids</taxon>
        <taxon>fabids</taxon>
        <taxon>Fabales</taxon>
        <taxon>Fabaceae</taxon>
        <taxon>Papilionoideae</taxon>
        <taxon>50 kb inversion clade</taxon>
        <taxon>NPAAA clade</taxon>
        <taxon>indigoferoid/millettioid clade</taxon>
        <taxon>Phaseoleae</taxon>
        <taxon>Vigna</taxon>
    </lineage>
</organism>
<protein>
    <recommendedName>
        <fullName evidence="12">ABC transporter domain-containing protein</fullName>
    </recommendedName>
</protein>
<feature type="transmembrane region" description="Helical" evidence="11">
    <location>
        <begin position="2828"/>
        <end position="2851"/>
    </location>
</feature>
<feature type="transmembrane region" description="Helical" evidence="11">
    <location>
        <begin position="2693"/>
        <end position="2713"/>
    </location>
</feature>
<dbReference type="InterPro" id="IPR043926">
    <property type="entry name" value="ABCG_dom"/>
</dbReference>
<dbReference type="InterPro" id="IPR013581">
    <property type="entry name" value="PDR_assoc"/>
</dbReference>
<dbReference type="InterPro" id="IPR003439">
    <property type="entry name" value="ABC_transporter-like_ATP-bd"/>
</dbReference>
<dbReference type="InterPro" id="IPR034001">
    <property type="entry name" value="ABCG_PDR_1"/>
</dbReference>
<feature type="transmembrane region" description="Helical" evidence="11">
    <location>
        <begin position="733"/>
        <end position="759"/>
    </location>
</feature>
<keyword evidence="5" id="KW-0677">Repeat</keyword>
<dbReference type="InterPro" id="IPR029481">
    <property type="entry name" value="ABC_trans_N"/>
</dbReference>
<dbReference type="Gene3D" id="3.40.50.300">
    <property type="entry name" value="P-loop containing nucleotide triphosphate hydrolases"/>
    <property type="match status" value="4"/>
</dbReference>